<organism evidence="3 4">
    <name type="scientific">Henosepilachna vigintioctopunctata</name>
    <dbReference type="NCBI Taxonomy" id="420089"/>
    <lineage>
        <taxon>Eukaryota</taxon>
        <taxon>Metazoa</taxon>
        <taxon>Ecdysozoa</taxon>
        <taxon>Arthropoda</taxon>
        <taxon>Hexapoda</taxon>
        <taxon>Insecta</taxon>
        <taxon>Pterygota</taxon>
        <taxon>Neoptera</taxon>
        <taxon>Endopterygota</taxon>
        <taxon>Coleoptera</taxon>
        <taxon>Polyphaga</taxon>
        <taxon>Cucujiformia</taxon>
        <taxon>Coccinelloidea</taxon>
        <taxon>Coccinellidae</taxon>
        <taxon>Epilachninae</taxon>
        <taxon>Epilachnini</taxon>
        <taxon>Henosepilachna</taxon>
    </lineage>
</organism>
<protein>
    <recommendedName>
        <fullName evidence="2">F-box domain-containing protein</fullName>
    </recommendedName>
</protein>
<proteinExistence type="predicted"/>
<dbReference type="InterPro" id="IPR036047">
    <property type="entry name" value="F-box-like_dom_sf"/>
</dbReference>
<dbReference type="InterPro" id="IPR001680">
    <property type="entry name" value="WD40_rpt"/>
</dbReference>
<dbReference type="PANTHER" id="PTHR20995">
    <property type="entry name" value="F-BOX/WD REPEAT-CONTAINING PROTEIN 5"/>
    <property type="match status" value="1"/>
</dbReference>
<dbReference type="InterPro" id="IPR001810">
    <property type="entry name" value="F-box_dom"/>
</dbReference>
<dbReference type="Pfam" id="PF00400">
    <property type="entry name" value="WD40"/>
    <property type="match status" value="2"/>
</dbReference>
<dbReference type="PROSITE" id="PS50181">
    <property type="entry name" value="FBOX"/>
    <property type="match status" value="1"/>
</dbReference>
<dbReference type="PROSITE" id="PS50082">
    <property type="entry name" value="WD_REPEATS_2"/>
    <property type="match status" value="2"/>
</dbReference>
<evidence type="ECO:0000259" key="2">
    <source>
        <dbReference type="PROSITE" id="PS50181"/>
    </source>
</evidence>
<dbReference type="InterPro" id="IPR042508">
    <property type="entry name" value="FBXW5"/>
</dbReference>
<accession>A0AAW1TXR5</accession>
<dbReference type="Proteomes" id="UP001431783">
    <property type="component" value="Unassembled WGS sequence"/>
</dbReference>
<keyword evidence="4" id="KW-1185">Reference proteome</keyword>
<dbReference type="GO" id="GO:0016567">
    <property type="term" value="P:protein ubiquitination"/>
    <property type="evidence" value="ECO:0007669"/>
    <property type="project" value="InterPro"/>
</dbReference>
<dbReference type="EMBL" id="JARQZJ010000014">
    <property type="protein sequence ID" value="KAK9872961.1"/>
    <property type="molecule type" value="Genomic_DNA"/>
</dbReference>
<dbReference type="SUPFAM" id="SSF81383">
    <property type="entry name" value="F-box domain"/>
    <property type="match status" value="1"/>
</dbReference>
<dbReference type="InterPro" id="IPR036322">
    <property type="entry name" value="WD40_repeat_dom_sf"/>
</dbReference>
<gene>
    <name evidence="3" type="ORF">WA026_020310</name>
</gene>
<dbReference type="SMART" id="SM00320">
    <property type="entry name" value="WD40"/>
    <property type="match status" value="2"/>
</dbReference>
<sequence>MSWECLPYTVCYEIFRLLDYKDLVSASNVCSQWYLASRDDRLWKKIFFNHYCISSNINHRGFSWYEEFKRLHFNIPIVQTEVIRQHFDQVLHVTFSHNGEYFVTCSRDCLVMIWHSCHPVKLKDSLNMTVFNWKCAHYSEFNDSDTLLLVSGIIMGPETSTCGEIVVFYVEDFLSSDNGILKMKCRIDNTPYSLFGTWFNESLLLSGNRFWLGGFVTAALIYMNRASQETSSEFIPVTQGLFKFYNTNRSSLTSLLIAKCLRNAELDSPDVEPMKCHFDKSSFRVPDSDKNRSVFRTIIYNNRYREYEDNVLLYGKYDRADEYQNDETSFSETSSESDQNTEAGDKYLIFITGTNTFIPHEIGIKRIRSFKFPERIDPGPSLKERQMLLDERKRLLETGVDEIYWNDIESLAEKFDRPDHVIDLHGHILGMRLSPDHRFLYVTIRRWPEWESYNFFDVMDPVPSVENDISLNVIDLVTLEIVGITTHDAEEAYSSDADYYFVYMDLTEELVVSTGEGPNLHIWDRHYGIPLASLTHKDIVNAVAFNPKDPEMMVSVSDDGIIKVWRSPSVVMALGIQAEVEEEDISGNESWRDVDSETSE</sequence>
<evidence type="ECO:0000313" key="3">
    <source>
        <dbReference type="EMBL" id="KAK9872961.1"/>
    </source>
</evidence>
<feature type="repeat" description="WD" evidence="1">
    <location>
        <begin position="83"/>
        <end position="114"/>
    </location>
</feature>
<reference evidence="3 4" key="1">
    <citation type="submission" date="2023-03" db="EMBL/GenBank/DDBJ databases">
        <title>Genome insight into feeding habits of ladybird beetles.</title>
        <authorList>
            <person name="Li H.-S."/>
            <person name="Huang Y.-H."/>
            <person name="Pang H."/>
        </authorList>
    </citation>
    <scope>NUCLEOTIDE SEQUENCE [LARGE SCALE GENOMIC DNA]</scope>
    <source>
        <strain evidence="3">SYSU_2023b</strain>
        <tissue evidence="3">Whole body</tissue>
    </source>
</reference>
<dbReference type="PROSITE" id="PS50294">
    <property type="entry name" value="WD_REPEATS_REGION"/>
    <property type="match status" value="2"/>
</dbReference>
<dbReference type="GO" id="GO:0019005">
    <property type="term" value="C:SCF ubiquitin ligase complex"/>
    <property type="evidence" value="ECO:0007669"/>
    <property type="project" value="InterPro"/>
</dbReference>
<evidence type="ECO:0000256" key="1">
    <source>
        <dbReference type="PROSITE-ProRule" id="PRU00221"/>
    </source>
</evidence>
<dbReference type="AlphaFoldDB" id="A0AAW1TXR5"/>
<keyword evidence="1" id="KW-0853">WD repeat</keyword>
<dbReference type="Pfam" id="PF12937">
    <property type="entry name" value="F-box-like"/>
    <property type="match status" value="1"/>
</dbReference>
<dbReference type="InterPro" id="IPR015943">
    <property type="entry name" value="WD40/YVTN_repeat-like_dom_sf"/>
</dbReference>
<dbReference type="Gene3D" id="2.130.10.10">
    <property type="entry name" value="YVTN repeat-like/Quinoprotein amine dehydrogenase"/>
    <property type="match status" value="2"/>
</dbReference>
<comment type="caution">
    <text evidence="3">The sequence shown here is derived from an EMBL/GenBank/DDBJ whole genome shotgun (WGS) entry which is preliminary data.</text>
</comment>
<feature type="domain" description="F-box" evidence="2">
    <location>
        <begin position="1"/>
        <end position="46"/>
    </location>
</feature>
<dbReference type="SUPFAM" id="SSF50978">
    <property type="entry name" value="WD40 repeat-like"/>
    <property type="match status" value="1"/>
</dbReference>
<dbReference type="SMART" id="SM00256">
    <property type="entry name" value="FBOX"/>
    <property type="match status" value="1"/>
</dbReference>
<feature type="repeat" description="WD" evidence="1">
    <location>
        <begin position="533"/>
        <end position="565"/>
    </location>
</feature>
<name>A0AAW1TXR5_9CUCU</name>
<dbReference type="PANTHER" id="PTHR20995:SF17">
    <property type="entry name" value="F-BOX_WD REPEAT-CONTAINING PROTEIN 5"/>
    <property type="match status" value="1"/>
</dbReference>
<dbReference type="GO" id="GO:0080008">
    <property type="term" value="C:Cul4-RING E3 ubiquitin ligase complex"/>
    <property type="evidence" value="ECO:0007669"/>
    <property type="project" value="InterPro"/>
</dbReference>
<evidence type="ECO:0000313" key="4">
    <source>
        <dbReference type="Proteomes" id="UP001431783"/>
    </source>
</evidence>
<dbReference type="Gene3D" id="1.20.1280.50">
    <property type="match status" value="1"/>
</dbReference>